<reference evidence="1" key="1">
    <citation type="journal article" date="2021" name="Proc. Natl. Acad. Sci. U.S.A.">
        <title>A Catalog of Tens of Thousands of Viruses from Human Metagenomes Reveals Hidden Associations with Chronic Diseases.</title>
        <authorList>
            <person name="Tisza M.J."/>
            <person name="Buck C.B."/>
        </authorList>
    </citation>
    <scope>NUCLEOTIDE SEQUENCE</scope>
    <source>
        <strain evidence="1">CtnMR5</strain>
    </source>
</reference>
<sequence length="80" mass="9306">MNNSEKVLNYFKKCDSHLDSYIAHDGTTCYRTFGVFAWFELVCRKFNLAWEMLNSYYATAKGDGFTIDYCEHDIILALNA</sequence>
<protein>
    <submittedName>
        <fullName evidence="1">Uncharacterized protein</fullName>
    </submittedName>
</protein>
<name>A0A8S5U8Z0_9CAUD</name>
<dbReference type="EMBL" id="BK016039">
    <property type="protein sequence ID" value="DAF90874.1"/>
    <property type="molecule type" value="Genomic_DNA"/>
</dbReference>
<proteinExistence type="predicted"/>
<organism evidence="1">
    <name type="scientific">Siphoviridae sp. ctnMR5</name>
    <dbReference type="NCBI Taxonomy" id="2825658"/>
    <lineage>
        <taxon>Viruses</taxon>
        <taxon>Duplodnaviria</taxon>
        <taxon>Heunggongvirae</taxon>
        <taxon>Uroviricota</taxon>
        <taxon>Caudoviricetes</taxon>
    </lineage>
</organism>
<accession>A0A8S5U8Z0</accession>
<evidence type="ECO:0000313" key="1">
    <source>
        <dbReference type="EMBL" id="DAF90874.1"/>
    </source>
</evidence>